<sequence length="90" mass="10281">MADDDAVTFREEVNDGATTFREEVKREVVASRDMCEHCFDALLHELSSSRSTHGTTHGNKGNKRKMSFLRPNNRKIPAVDCPLFVTWKKL</sequence>
<dbReference type="AlphaFoldDB" id="K0S0U5"/>
<keyword evidence="3" id="KW-1185">Reference proteome</keyword>
<reference evidence="2 3" key="1">
    <citation type="journal article" date="2012" name="Genome Biol.">
        <title>Genome and low-iron response of an oceanic diatom adapted to chronic iron limitation.</title>
        <authorList>
            <person name="Lommer M."/>
            <person name="Specht M."/>
            <person name="Roy A.S."/>
            <person name="Kraemer L."/>
            <person name="Andreson R."/>
            <person name="Gutowska M.A."/>
            <person name="Wolf J."/>
            <person name="Bergner S.V."/>
            <person name="Schilhabel M.B."/>
            <person name="Klostermeier U.C."/>
            <person name="Beiko R.G."/>
            <person name="Rosenstiel P."/>
            <person name="Hippler M."/>
            <person name="Laroche J."/>
        </authorList>
    </citation>
    <scope>NUCLEOTIDE SEQUENCE [LARGE SCALE GENOMIC DNA]</scope>
    <source>
        <strain evidence="2 3">CCMP1005</strain>
    </source>
</reference>
<accession>K0S0U5</accession>
<evidence type="ECO:0000313" key="2">
    <source>
        <dbReference type="EMBL" id="EJK52512.1"/>
    </source>
</evidence>
<feature type="non-terminal residue" evidence="2">
    <location>
        <position position="90"/>
    </location>
</feature>
<comment type="caution">
    <text evidence="2">The sequence shown here is derived from an EMBL/GenBank/DDBJ whole genome shotgun (WGS) entry which is preliminary data.</text>
</comment>
<organism evidence="2 3">
    <name type="scientific">Thalassiosira oceanica</name>
    <name type="common">Marine diatom</name>
    <dbReference type="NCBI Taxonomy" id="159749"/>
    <lineage>
        <taxon>Eukaryota</taxon>
        <taxon>Sar</taxon>
        <taxon>Stramenopiles</taxon>
        <taxon>Ochrophyta</taxon>
        <taxon>Bacillariophyta</taxon>
        <taxon>Coscinodiscophyceae</taxon>
        <taxon>Thalassiosirophycidae</taxon>
        <taxon>Thalassiosirales</taxon>
        <taxon>Thalassiosiraceae</taxon>
        <taxon>Thalassiosira</taxon>
    </lineage>
</organism>
<name>K0S0U5_THAOC</name>
<feature type="region of interest" description="Disordered" evidence="1">
    <location>
        <begin position="49"/>
        <end position="71"/>
    </location>
</feature>
<evidence type="ECO:0000313" key="3">
    <source>
        <dbReference type="Proteomes" id="UP000266841"/>
    </source>
</evidence>
<dbReference type="EMBL" id="AGNL01039660">
    <property type="protein sequence ID" value="EJK52512.1"/>
    <property type="molecule type" value="Genomic_DNA"/>
</dbReference>
<proteinExistence type="predicted"/>
<protein>
    <submittedName>
        <fullName evidence="2">Uncharacterized protein</fullName>
    </submittedName>
</protein>
<feature type="compositionally biased region" description="Low complexity" evidence="1">
    <location>
        <begin position="49"/>
        <end position="58"/>
    </location>
</feature>
<gene>
    <name evidence="2" type="ORF">THAOC_28198</name>
</gene>
<dbReference type="Proteomes" id="UP000266841">
    <property type="component" value="Unassembled WGS sequence"/>
</dbReference>
<evidence type="ECO:0000256" key="1">
    <source>
        <dbReference type="SAM" id="MobiDB-lite"/>
    </source>
</evidence>